<dbReference type="EMBL" id="BGPR01000338">
    <property type="protein sequence ID" value="GBM14090.1"/>
    <property type="molecule type" value="Genomic_DNA"/>
</dbReference>
<reference evidence="2 3" key="1">
    <citation type="journal article" date="2019" name="Sci. Rep.">
        <title>Orb-weaving spider Araneus ventricosus genome elucidates the spidroin gene catalogue.</title>
        <authorList>
            <person name="Kono N."/>
            <person name="Nakamura H."/>
            <person name="Ohtoshi R."/>
            <person name="Moran D.A.P."/>
            <person name="Shinohara A."/>
            <person name="Yoshida Y."/>
            <person name="Fujiwara M."/>
            <person name="Mori M."/>
            <person name="Tomita M."/>
            <person name="Arakawa K."/>
        </authorList>
    </citation>
    <scope>NUCLEOTIDE SEQUENCE [LARGE SCALE GENOMIC DNA]</scope>
</reference>
<dbReference type="Proteomes" id="UP000499080">
    <property type="component" value="Unassembled WGS sequence"/>
</dbReference>
<gene>
    <name evidence="2" type="ORF">AVEN_209975_1</name>
</gene>
<organism evidence="2 3">
    <name type="scientific">Araneus ventricosus</name>
    <name type="common">Orbweaver spider</name>
    <name type="synonym">Epeira ventricosa</name>
    <dbReference type="NCBI Taxonomy" id="182803"/>
    <lineage>
        <taxon>Eukaryota</taxon>
        <taxon>Metazoa</taxon>
        <taxon>Ecdysozoa</taxon>
        <taxon>Arthropoda</taxon>
        <taxon>Chelicerata</taxon>
        <taxon>Arachnida</taxon>
        <taxon>Araneae</taxon>
        <taxon>Araneomorphae</taxon>
        <taxon>Entelegynae</taxon>
        <taxon>Araneoidea</taxon>
        <taxon>Araneidae</taxon>
        <taxon>Araneus</taxon>
    </lineage>
</organism>
<feature type="region of interest" description="Disordered" evidence="1">
    <location>
        <begin position="31"/>
        <end position="56"/>
    </location>
</feature>
<protein>
    <submittedName>
        <fullName evidence="2">Uncharacterized protein</fullName>
    </submittedName>
</protein>
<comment type="caution">
    <text evidence="2">The sequence shown here is derived from an EMBL/GenBank/DDBJ whole genome shotgun (WGS) entry which is preliminary data.</text>
</comment>
<evidence type="ECO:0000256" key="1">
    <source>
        <dbReference type="SAM" id="MobiDB-lite"/>
    </source>
</evidence>
<feature type="compositionally biased region" description="Basic and acidic residues" evidence="1">
    <location>
        <begin position="33"/>
        <end position="43"/>
    </location>
</feature>
<dbReference type="AlphaFoldDB" id="A0A4Y2DBJ6"/>
<keyword evidence="3" id="KW-1185">Reference proteome</keyword>
<evidence type="ECO:0000313" key="3">
    <source>
        <dbReference type="Proteomes" id="UP000499080"/>
    </source>
</evidence>
<name>A0A4Y2DBJ6_ARAVE</name>
<evidence type="ECO:0000313" key="2">
    <source>
        <dbReference type="EMBL" id="GBM14090.1"/>
    </source>
</evidence>
<sequence length="96" mass="10865">MAEIWRCFDDPMGHPYTQELTTRGLFWAQPRNFEQRSDDRDDAGTGSSPIFHATPGRGRLATTYDLTCNGPTNTTDLQWNRISISCPPALKPRPCH</sequence>
<accession>A0A4Y2DBJ6</accession>
<proteinExistence type="predicted"/>